<dbReference type="EMBL" id="BOOR01000098">
    <property type="protein sequence ID" value="GII59784.1"/>
    <property type="molecule type" value="Genomic_DNA"/>
</dbReference>
<dbReference type="PANTHER" id="PTHR31118:SF12">
    <property type="entry name" value="CYCLASE-LIKE PROTEIN 2"/>
    <property type="match status" value="1"/>
</dbReference>
<dbReference type="SUPFAM" id="SSF102198">
    <property type="entry name" value="Putative cyclase"/>
    <property type="match status" value="1"/>
</dbReference>
<evidence type="ECO:0000313" key="2">
    <source>
        <dbReference type="Proteomes" id="UP000605992"/>
    </source>
</evidence>
<keyword evidence="2" id="KW-1185">Reference proteome</keyword>
<sequence length="307" mass="32007">MSPMTEYRASFDASVTFSNGGDLTVHGFRVDVPSADVDEATIGALFVASLGLLMTGTVELSNVEIVAEPHKGTRGGPSDRSGRAVRPGGRLVELGHVIRAGMVTYPGLPAPEITPHLTRKASREAYAAGTEFAIDTLKLVGNTGTYLDSPYHRFAGGGDLTTIPLEGTVDLPAVVVRVTGTRASGIDVGALAAVDVRGAAVLLHTGDDARFGTPAYAEDRHFLTRAGAEWLAEQGAALVGIDAINIDDTDDRERPAHTVLLAAGIPVVEHLTGLEQLPPTGATFTAVPLRVEGFGTIPVRAFARLPG</sequence>
<dbReference type="GO" id="GO:0019441">
    <property type="term" value="P:L-tryptophan catabolic process to kynurenine"/>
    <property type="evidence" value="ECO:0007669"/>
    <property type="project" value="InterPro"/>
</dbReference>
<dbReference type="GO" id="GO:0004061">
    <property type="term" value="F:arylformamidase activity"/>
    <property type="evidence" value="ECO:0007669"/>
    <property type="project" value="InterPro"/>
</dbReference>
<dbReference type="Proteomes" id="UP000605992">
    <property type="component" value="Unassembled WGS sequence"/>
</dbReference>
<evidence type="ECO:0000313" key="1">
    <source>
        <dbReference type="EMBL" id="GII59784.1"/>
    </source>
</evidence>
<name>A0A8J3Y2V2_9ACTN</name>
<dbReference type="Gene3D" id="3.50.30.50">
    <property type="entry name" value="Putative cyclase"/>
    <property type="match status" value="1"/>
</dbReference>
<comment type="caution">
    <text evidence="1">The sequence shown here is derived from an EMBL/GenBank/DDBJ whole genome shotgun (WGS) entry which is preliminary data.</text>
</comment>
<dbReference type="AlphaFoldDB" id="A0A8J3Y2V2"/>
<proteinExistence type="predicted"/>
<accession>A0A8J3Y2V2</accession>
<dbReference type="InterPro" id="IPR037175">
    <property type="entry name" value="KFase_sf"/>
</dbReference>
<dbReference type="Pfam" id="PF04199">
    <property type="entry name" value="Cyclase"/>
    <property type="match status" value="1"/>
</dbReference>
<dbReference type="InterPro" id="IPR007325">
    <property type="entry name" value="KFase/CYL"/>
</dbReference>
<organism evidence="1 2">
    <name type="scientific">Planotetraspora thailandica</name>
    <dbReference type="NCBI Taxonomy" id="487172"/>
    <lineage>
        <taxon>Bacteria</taxon>
        <taxon>Bacillati</taxon>
        <taxon>Actinomycetota</taxon>
        <taxon>Actinomycetes</taxon>
        <taxon>Streptosporangiales</taxon>
        <taxon>Streptosporangiaceae</taxon>
        <taxon>Planotetraspora</taxon>
    </lineage>
</organism>
<evidence type="ECO:0008006" key="3">
    <source>
        <dbReference type="Google" id="ProtNLM"/>
    </source>
</evidence>
<reference evidence="1" key="1">
    <citation type="submission" date="2021-01" db="EMBL/GenBank/DDBJ databases">
        <title>Whole genome shotgun sequence of Planotetraspora thailandica NBRC 104271.</title>
        <authorList>
            <person name="Komaki H."/>
            <person name="Tamura T."/>
        </authorList>
    </citation>
    <scope>NUCLEOTIDE SEQUENCE</scope>
    <source>
        <strain evidence="1">NBRC 104271</strain>
    </source>
</reference>
<protein>
    <recommendedName>
        <fullName evidence="3">Cyclase</fullName>
    </recommendedName>
</protein>
<dbReference type="PANTHER" id="PTHR31118">
    <property type="entry name" value="CYCLASE-LIKE PROTEIN 2"/>
    <property type="match status" value="1"/>
</dbReference>
<gene>
    <name evidence="1" type="ORF">Pth03_81730</name>
</gene>